<gene>
    <name evidence="3" type="ORF">H9X54_015745</name>
</gene>
<dbReference type="Pfam" id="PF17783">
    <property type="entry name" value="WHD_CvfB"/>
    <property type="match status" value="1"/>
</dbReference>
<organism evidence="3 4">
    <name type="scientific">Flavobacterium macrobrachii</name>
    <dbReference type="NCBI Taxonomy" id="591204"/>
    <lineage>
        <taxon>Bacteria</taxon>
        <taxon>Pseudomonadati</taxon>
        <taxon>Bacteroidota</taxon>
        <taxon>Flavobacteriia</taxon>
        <taxon>Flavobacteriales</taxon>
        <taxon>Flavobacteriaceae</taxon>
        <taxon>Flavobacterium</taxon>
    </lineage>
</organism>
<name>A0ABS2D0L5_9FLAO</name>
<dbReference type="InterPro" id="IPR036388">
    <property type="entry name" value="WH-like_DNA-bd_sf"/>
</dbReference>
<dbReference type="InterPro" id="IPR003029">
    <property type="entry name" value="S1_domain"/>
</dbReference>
<evidence type="ECO:0000313" key="4">
    <source>
        <dbReference type="Proteomes" id="UP000759529"/>
    </source>
</evidence>
<evidence type="ECO:0000259" key="2">
    <source>
        <dbReference type="SMART" id="SM00316"/>
    </source>
</evidence>
<dbReference type="EMBL" id="JACSOD020000507">
    <property type="protein sequence ID" value="MBM6500743.1"/>
    <property type="molecule type" value="Genomic_DNA"/>
</dbReference>
<feature type="domain" description="S1 motif" evidence="2">
    <location>
        <begin position="2"/>
        <end position="62"/>
    </location>
</feature>
<dbReference type="PIRSF" id="PIRSF012524">
    <property type="entry name" value="YitL_S1"/>
    <property type="match status" value="1"/>
</dbReference>
<evidence type="ECO:0000313" key="3">
    <source>
        <dbReference type="EMBL" id="MBM6500743.1"/>
    </source>
</evidence>
<dbReference type="InterPro" id="IPR040764">
    <property type="entry name" value="CvfB_WH"/>
</dbReference>
<dbReference type="SMART" id="SM00316">
    <property type="entry name" value="S1"/>
    <property type="match status" value="2"/>
</dbReference>
<dbReference type="Gene3D" id="1.10.10.10">
    <property type="entry name" value="Winged helix-like DNA-binding domain superfamily/Winged helix DNA-binding domain"/>
    <property type="match status" value="1"/>
</dbReference>
<accession>A0ABS2D0L5</accession>
<dbReference type="PANTHER" id="PTHR37296">
    <property type="entry name" value="CONSERVED VIRULENCE FACTOR B"/>
    <property type="match status" value="1"/>
</dbReference>
<feature type="domain" description="S1 motif" evidence="2">
    <location>
        <begin position="142"/>
        <end position="204"/>
    </location>
</feature>
<evidence type="ECO:0000256" key="1">
    <source>
        <dbReference type="PIRNR" id="PIRNR012524"/>
    </source>
</evidence>
<comment type="caution">
    <text evidence="3">The sequence shown here is derived from an EMBL/GenBank/DDBJ whole genome shotgun (WGS) entry which is preliminary data.</text>
</comment>
<reference evidence="3 4" key="1">
    <citation type="submission" date="2021-02" db="EMBL/GenBank/DDBJ databases">
        <authorList>
            <person name="Jung H.S."/>
            <person name="Chun B.H."/>
            <person name="Jeon C.O."/>
        </authorList>
    </citation>
    <scope>NUCLEOTIDE SEQUENCE [LARGE SCALE GENOMIC DNA]</scope>
    <source>
        <strain evidence="3 4">LMG 25203</strain>
    </source>
</reference>
<dbReference type="InterPro" id="IPR014464">
    <property type="entry name" value="CvfB_fam"/>
</dbReference>
<dbReference type="PANTHER" id="PTHR37296:SF1">
    <property type="entry name" value="CONSERVED VIRULENCE FACTOR B"/>
    <property type="match status" value="1"/>
</dbReference>
<dbReference type="RefSeq" id="WP_187656177.1">
    <property type="nucleotide sequence ID" value="NZ_JACSOD020000507.1"/>
</dbReference>
<keyword evidence="4" id="KW-1185">Reference proteome</keyword>
<dbReference type="InterPro" id="IPR012340">
    <property type="entry name" value="NA-bd_OB-fold"/>
</dbReference>
<sequence length="276" mass="31785">MNIGQFNTLTIARATKVGLFLTNGKDDVLLPIKYVPKTFEIGDELTVFVYLDHEERPVATTLEPYVTLNDFAFLRVNYINNFGAFLDWGLEKDLFVPFKEQARPMEKGKRYLVYTYLDEKTNRIVASSRTNKFLSNEELTVENGEEVDLIISHITELGINVIINKLHKGLLYTNEVYTDIRTGDKHVGYIKNIRPDNKIDVSLQKLGYESIEPNAKIILDELRASRGFLRLNDDSHPEDIKTVLKMSKKTFKKSIGSLYKEKKIDIRPDGIYLLEN</sequence>
<proteinExistence type="inferred from homology"/>
<dbReference type="InterPro" id="IPR039566">
    <property type="entry name" value="CvfB_S1_st"/>
</dbReference>
<protein>
    <submittedName>
        <fullName evidence="3">GntR family transcriptional regulator</fullName>
    </submittedName>
</protein>
<dbReference type="Pfam" id="PF13509">
    <property type="entry name" value="S1_2"/>
    <property type="match status" value="1"/>
</dbReference>
<dbReference type="Proteomes" id="UP000759529">
    <property type="component" value="Unassembled WGS sequence"/>
</dbReference>
<dbReference type="Gene3D" id="2.40.50.140">
    <property type="entry name" value="Nucleic acid-binding proteins"/>
    <property type="match status" value="2"/>
</dbReference>
<comment type="similarity">
    <text evidence="1">Belongs to the CvfB family.</text>
</comment>